<name>A0A6S6QS18_9HYPH</name>
<comment type="similarity">
    <text evidence="1">Belongs to the NAD(P)H dehydrogenase (quinone) family.</text>
</comment>
<evidence type="ECO:0000259" key="3">
    <source>
        <dbReference type="Pfam" id="PF02525"/>
    </source>
</evidence>
<dbReference type="KEGG" id="tso:IZ6_04150"/>
<keyword evidence="2" id="KW-0560">Oxidoreductase</keyword>
<dbReference type="InterPro" id="IPR051545">
    <property type="entry name" value="NAD(P)H_dehydrogenase_qn"/>
</dbReference>
<evidence type="ECO:0000313" key="5">
    <source>
        <dbReference type="Proteomes" id="UP000515317"/>
    </source>
</evidence>
<gene>
    <name evidence="4" type="ORF">IZ6_04150</name>
</gene>
<dbReference type="GO" id="GO:0005829">
    <property type="term" value="C:cytosol"/>
    <property type="evidence" value="ECO:0007669"/>
    <property type="project" value="TreeGrafter"/>
</dbReference>
<dbReference type="InterPro" id="IPR029039">
    <property type="entry name" value="Flavoprotein-like_sf"/>
</dbReference>
<proteinExistence type="inferred from homology"/>
<dbReference type="PANTHER" id="PTHR10204:SF34">
    <property type="entry name" value="NAD(P)H DEHYDROGENASE [QUINONE] 1 ISOFORM 1"/>
    <property type="match status" value="1"/>
</dbReference>
<evidence type="ECO:0000313" key="4">
    <source>
        <dbReference type="EMBL" id="BCJ89680.1"/>
    </source>
</evidence>
<dbReference type="SUPFAM" id="SSF52218">
    <property type="entry name" value="Flavoproteins"/>
    <property type="match status" value="1"/>
</dbReference>
<reference evidence="4 5" key="1">
    <citation type="submission" date="2020-08" db="EMBL/GenBank/DDBJ databases">
        <title>Genome sequence of Rhizobiales bacterium strain IZ6.</title>
        <authorList>
            <person name="Nakai R."/>
            <person name="Naganuma T."/>
        </authorList>
    </citation>
    <scope>NUCLEOTIDE SEQUENCE [LARGE SCALE GENOMIC DNA]</scope>
    <source>
        <strain evidence="4 5">IZ6</strain>
    </source>
</reference>
<dbReference type="Gene3D" id="3.40.50.360">
    <property type="match status" value="1"/>
</dbReference>
<dbReference type="GO" id="GO:0003955">
    <property type="term" value="F:NAD(P)H dehydrogenase (quinone) activity"/>
    <property type="evidence" value="ECO:0007669"/>
    <property type="project" value="TreeGrafter"/>
</dbReference>
<evidence type="ECO:0000256" key="1">
    <source>
        <dbReference type="ARBA" id="ARBA00006252"/>
    </source>
</evidence>
<keyword evidence="5" id="KW-1185">Reference proteome</keyword>
<organism evidence="4 5">
    <name type="scientific">Terrihabitans soli</name>
    <dbReference type="NCBI Taxonomy" id="708113"/>
    <lineage>
        <taxon>Bacteria</taxon>
        <taxon>Pseudomonadati</taxon>
        <taxon>Pseudomonadota</taxon>
        <taxon>Alphaproteobacteria</taxon>
        <taxon>Hyphomicrobiales</taxon>
        <taxon>Terrihabitans</taxon>
    </lineage>
</organism>
<dbReference type="EMBL" id="AP023361">
    <property type="protein sequence ID" value="BCJ89680.1"/>
    <property type="molecule type" value="Genomic_DNA"/>
</dbReference>
<dbReference type="RefSeq" id="WP_222876374.1">
    <property type="nucleotide sequence ID" value="NZ_AP023361.1"/>
</dbReference>
<dbReference type="PANTHER" id="PTHR10204">
    <property type="entry name" value="NAD P H OXIDOREDUCTASE-RELATED"/>
    <property type="match status" value="1"/>
</dbReference>
<dbReference type="AlphaFoldDB" id="A0A6S6QS18"/>
<evidence type="ECO:0000256" key="2">
    <source>
        <dbReference type="ARBA" id="ARBA00023002"/>
    </source>
</evidence>
<dbReference type="Pfam" id="PF02525">
    <property type="entry name" value="Flavodoxin_2"/>
    <property type="match status" value="1"/>
</dbReference>
<accession>A0A6S6QS18</accession>
<protein>
    <submittedName>
        <fullName evidence="4">Dehydrogenase</fullName>
    </submittedName>
</protein>
<sequence>MTRILVLQGHPDTRSSHLCHQLAEAYASAAEENGHLVRRMELGKTDIPILRSRAEWESRNVPIDIGRAQESLVWADHLLIVFPLWLGDMPALVKAFFEQVLRPGFAVSGDVGSGFKPLLAGRSARIVMTMGMPAFVYKWYFGAHCLKLLQRNILRFVGIKADKTTLIGSVEKLTERQRLEKLSEMRRLGAAAC</sequence>
<dbReference type="Proteomes" id="UP000515317">
    <property type="component" value="Chromosome"/>
</dbReference>
<dbReference type="InterPro" id="IPR003680">
    <property type="entry name" value="Flavodoxin_fold"/>
</dbReference>
<feature type="domain" description="Flavodoxin-like fold" evidence="3">
    <location>
        <begin position="3"/>
        <end position="182"/>
    </location>
</feature>